<dbReference type="PANTHER" id="PTHR30189:SF1">
    <property type="entry name" value="LPS-ASSEMBLY PROTEIN LPTD"/>
    <property type="match status" value="1"/>
</dbReference>
<protein>
    <recommendedName>
        <fullName evidence="2">LPS-assembly protein LptD</fullName>
    </recommendedName>
</protein>
<comment type="similarity">
    <text evidence="2">Belongs to the LptD family.</text>
</comment>
<keyword evidence="2" id="KW-0732">Signal</keyword>
<dbReference type="PANTHER" id="PTHR30189">
    <property type="entry name" value="LPS-ASSEMBLY PROTEIN"/>
    <property type="match status" value="1"/>
</dbReference>
<comment type="subcellular location">
    <subcellularLocation>
        <location evidence="2">Cell outer membrane</location>
    </subcellularLocation>
</comment>
<organism evidence="4 5">
    <name type="scientific">Zhongshania guokunii</name>
    <dbReference type="NCBI Taxonomy" id="641783"/>
    <lineage>
        <taxon>Bacteria</taxon>
        <taxon>Pseudomonadati</taxon>
        <taxon>Pseudomonadota</taxon>
        <taxon>Gammaproteobacteria</taxon>
        <taxon>Cellvibrionales</taxon>
        <taxon>Spongiibacteraceae</taxon>
        <taxon>Zhongshania</taxon>
    </lineage>
</organism>
<proteinExistence type="inferred from homology"/>
<dbReference type="InterPro" id="IPR007543">
    <property type="entry name" value="LptD_C"/>
</dbReference>
<comment type="function">
    <text evidence="2">Together with LptE, is involved in the assembly of lipopolysaccharide (LPS) at the surface of the outer membrane.</text>
</comment>
<comment type="caution">
    <text evidence="2">Lacks conserved residue(s) required for the propagation of feature annotation.</text>
</comment>
<dbReference type="InterPro" id="IPR050218">
    <property type="entry name" value="LptD"/>
</dbReference>
<keyword evidence="2" id="KW-0472">Membrane</keyword>
<evidence type="ECO:0000259" key="3">
    <source>
        <dbReference type="Pfam" id="PF04453"/>
    </source>
</evidence>
<evidence type="ECO:0000313" key="5">
    <source>
        <dbReference type="Proteomes" id="UP001557485"/>
    </source>
</evidence>
<dbReference type="Proteomes" id="UP001557485">
    <property type="component" value="Unassembled WGS sequence"/>
</dbReference>
<dbReference type="HAMAP" id="MF_01411">
    <property type="entry name" value="LPS_assembly_LptD"/>
    <property type="match status" value="1"/>
</dbReference>
<dbReference type="Pfam" id="PF04453">
    <property type="entry name" value="LptD"/>
    <property type="match status" value="1"/>
</dbReference>
<dbReference type="InterPro" id="IPR020889">
    <property type="entry name" value="LipoPS_assembly_LptD"/>
</dbReference>
<keyword evidence="5" id="KW-1185">Reference proteome</keyword>
<feature type="chain" id="PRO_5044918735" description="LPS-assembly protein LptD" evidence="2">
    <location>
        <begin position="25"/>
        <end position="797"/>
    </location>
</feature>
<name>A0ABV3U2J3_9GAMM</name>
<evidence type="ECO:0000313" key="4">
    <source>
        <dbReference type="EMBL" id="MEX1668134.1"/>
    </source>
</evidence>
<gene>
    <name evidence="2" type="primary">lptD</name>
    <name evidence="4" type="ORF">AB4876_04375</name>
</gene>
<dbReference type="EMBL" id="JBFRYA010000003">
    <property type="protein sequence ID" value="MEX1668134.1"/>
    <property type="molecule type" value="Genomic_DNA"/>
</dbReference>
<keyword evidence="1 2" id="KW-0998">Cell outer membrane</keyword>
<feature type="signal peptide" evidence="2">
    <location>
        <begin position="1"/>
        <end position="24"/>
    </location>
</feature>
<evidence type="ECO:0000256" key="1">
    <source>
        <dbReference type="ARBA" id="ARBA00023237"/>
    </source>
</evidence>
<sequence precursor="true">MPVFRQLTLCFLAAAASHASLAQAAAPENCSDTIISPLSADISDLPAYYQHWHWVPNSHLSEAARCGLTPGCQGRFIEPSRDWEGAGSKPLSAPLNVSADTIESVGAKATMTGDVQLRKGDLSLDAGYAQYNRSNSTVLLRDNVILRQPGILLRGQFAQIDTNRGLGELQQAEILSFQTGARGTAERISRPDYSRFEMDGASYTQCTPDNETWSLHADSIVLDYNSGRGVARGTSIRVYDIPVFYSPYLNFPVDDRRATGFLFPSIGLANNSLDISTPIYLNLAPNYDAIVAPRYIEKRGEALETELRYLNPYSEWAVSSSYLPNDQSENIDRWLIDVKEQGFVNDQWSTEVDYTKVSDVDYFTDLGLANLAVKRSTHLNQQGALNYNSDNWTGRVEVQRYQTIAAVEDPYQKLPQLRLDYQSPAKNFQLEPSIELEYTQFDHRDKLRDGGSKITGERLYATAGASFPMRWRWGFIEPALKSRTVNYQLEDAQLAGIDASPSASSALLSVDSGLYFERELTISEQDWTQTLEPRLFYRYSEYEDQSDQPDFDSAALTFTYQQLFRDTRFTGHDRLDDANQIAIGMSSRFINNAAGREVLTASIGQLHYFDDGRVQLPGDEIRKSSNSDFAAQFRLLPDDNRWFSVDLLYDARQGVLNQSNLGYHQRSDNGALFNIGYTFRREGNEFGGLENNVKQGDASVSLPLNSQWKLFAKTQYDFEDNRPVENLIGAEYQNCCWLSRVVYQRALEPDDNSGSNTSGTDNNSALLIEFQLKGLGGLGTAVTSVLKESIFGYLSDE</sequence>
<evidence type="ECO:0000256" key="2">
    <source>
        <dbReference type="HAMAP-Rule" id="MF_01411"/>
    </source>
</evidence>
<feature type="domain" description="LptD C-terminal" evidence="3">
    <location>
        <begin position="332"/>
        <end position="708"/>
    </location>
</feature>
<reference evidence="4 5" key="1">
    <citation type="journal article" date="2011" name="Int. J. Syst. Evol. Microbiol.">
        <title>Zhongshania antarctica gen. nov., sp. nov. and Zhongshania guokunii sp. nov., gammaproteobacteria respectively isolated from coastal attached (fast) ice and surface seawater of the Antarctic.</title>
        <authorList>
            <person name="Li H.J."/>
            <person name="Zhang X.Y."/>
            <person name="Chen C.X."/>
            <person name="Zhang Y.J."/>
            <person name="Gao Z.M."/>
            <person name="Yu Y."/>
            <person name="Chen X.L."/>
            <person name="Chen B."/>
            <person name="Zhang Y.Z."/>
        </authorList>
    </citation>
    <scope>NUCLEOTIDE SEQUENCE [LARGE SCALE GENOMIC DNA]</scope>
    <source>
        <strain evidence="4 5">ZS6-22T</strain>
    </source>
</reference>
<comment type="subunit">
    <text evidence="2">Component of the lipopolysaccharide transport and assembly complex. Interacts with LptE and LptA.</text>
</comment>
<dbReference type="RefSeq" id="WP_368380432.1">
    <property type="nucleotide sequence ID" value="NZ_JBFRYA010000003.1"/>
</dbReference>
<accession>A0ABV3U2J3</accession>
<comment type="caution">
    <text evidence="4">The sequence shown here is derived from an EMBL/GenBank/DDBJ whole genome shotgun (WGS) entry which is preliminary data.</text>
</comment>